<feature type="domain" description="NYN" evidence="2">
    <location>
        <begin position="22"/>
        <end position="147"/>
    </location>
</feature>
<dbReference type="PANTHER" id="PTHR14379:SF3">
    <property type="entry name" value="MEIOSIS REGULATOR AND MRNA STABILITY FACTOR 1"/>
    <property type="match status" value="1"/>
</dbReference>
<evidence type="ECO:0000313" key="4">
    <source>
        <dbReference type="Proteomes" id="UP000467841"/>
    </source>
</evidence>
<dbReference type="InterPro" id="IPR024768">
    <property type="entry name" value="Marf1"/>
</dbReference>
<dbReference type="InterPro" id="IPR021139">
    <property type="entry name" value="NYN"/>
</dbReference>
<dbReference type="AlphaFoldDB" id="A0A6D2L799"/>
<evidence type="ECO:0000313" key="3">
    <source>
        <dbReference type="EMBL" id="CAA7057037.1"/>
    </source>
</evidence>
<reference evidence="3" key="1">
    <citation type="submission" date="2020-01" db="EMBL/GenBank/DDBJ databases">
        <authorList>
            <person name="Mishra B."/>
        </authorList>
    </citation>
    <scope>NUCLEOTIDE SEQUENCE [LARGE SCALE GENOMIC DNA]</scope>
</reference>
<proteinExistence type="predicted"/>
<feature type="compositionally biased region" description="Basic and acidic residues" evidence="1">
    <location>
        <begin position="208"/>
        <end position="219"/>
    </location>
</feature>
<protein>
    <recommendedName>
        <fullName evidence="2">NYN domain-containing protein</fullName>
    </recommendedName>
</protein>
<dbReference type="GO" id="GO:0010468">
    <property type="term" value="P:regulation of gene expression"/>
    <property type="evidence" value="ECO:0007669"/>
    <property type="project" value="InterPro"/>
</dbReference>
<evidence type="ECO:0000259" key="2">
    <source>
        <dbReference type="Pfam" id="PF01936"/>
    </source>
</evidence>
<keyword evidence="4" id="KW-1185">Reference proteome</keyword>
<name>A0A6D2L799_9BRAS</name>
<dbReference type="GO" id="GO:0005777">
    <property type="term" value="C:peroxisome"/>
    <property type="evidence" value="ECO:0007669"/>
    <property type="project" value="InterPro"/>
</dbReference>
<dbReference type="Proteomes" id="UP000467841">
    <property type="component" value="Unassembled WGS sequence"/>
</dbReference>
<comment type="caution">
    <text evidence="3">The sequence shown here is derived from an EMBL/GenBank/DDBJ whole genome shotgun (WGS) entry which is preliminary data.</text>
</comment>
<dbReference type="EMBL" id="CACVBM020001668">
    <property type="protein sequence ID" value="CAA7057037.1"/>
    <property type="molecule type" value="Genomic_DNA"/>
</dbReference>
<feature type="region of interest" description="Disordered" evidence="1">
    <location>
        <begin position="182"/>
        <end position="219"/>
    </location>
</feature>
<evidence type="ECO:0000256" key="1">
    <source>
        <dbReference type="SAM" id="MobiDB-lite"/>
    </source>
</evidence>
<accession>A0A6D2L799</accession>
<sequence>MAESMDTDTDTERQPPYYSDTRVFWDVADFPYPLNGDLSYFCLNIERAIWKERFVGEVEFYAYGNEITNQERIEIRRAGIRLQQEGAEKRERLNRMLLDVLEYAHHNRDPYGANFLIAMKDIPEMDTRLFSIMQALREKCYEVWFVVPDDCPASQVPDFDTATVVWRCSTLCEGGYPIEFESDSDDEGSALAAKKRQNEEGSSQGVEKLQKIADEDGAQ</sequence>
<dbReference type="Pfam" id="PF01936">
    <property type="entry name" value="NYN"/>
    <property type="match status" value="1"/>
</dbReference>
<gene>
    <name evidence="3" type="ORF">MERR_LOCUS44273</name>
</gene>
<organism evidence="3 4">
    <name type="scientific">Microthlaspi erraticum</name>
    <dbReference type="NCBI Taxonomy" id="1685480"/>
    <lineage>
        <taxon>Eukaryota</taxon>
        <taxon>Viridiplantae</taxon>
        <taxon>Streptophyta</taxon>
        <taxon>Embryophyta</taxon>
        <taxon>Tracheophyta</taxon>
        <taxon>Spermatophyta</taxon>
        <taxon>Magnoliopsida</taxon>
        <taxon>eudicotyledons</taxon>
        <taxon>Gunneridae</taxon>
        <taxon>Pentapetalae</taxon>
        <taxon>rosids</taxon>
        <taxon>malvids</taxon>
        <taxon>Brassicales</taxon>
        <taxon>Brassicaceae</taxon>
        <taxon>Coluteocarpeae</taxon>
        <taxon>Microthlaspi</taxon>
    </lineage>
</organism>
<dbReference type="OrthoDB" id="1067852at2759"/>
<dbReference type="PANTHER" id="PTHR14379">
    <property type="entry name" value="LIMKAIN B LKAP"/>
    <property type="match status" value="1"/>
</dbReference>
<dbReference type="GO" id="GO:0004540">
    <property type="term" value="F:RNA nuclease activity"/>
    <property type="evidence" value="ECO:0007669"/>
    <property type="project" value="InterPro"/>
</dbReference>